<accession>A0A0E9R4Q6</accession>
<dbReference type="EMBL" id="GBXM01071575">
    <property type="protein sequence ID" value="JAH37002.1"/>
    <property type="molecule type" value="Transcribed_RNA"/>
</dbReference>
<reference evidence="1" key="1">
    <citation type="submission" date="2014-11" db="EMBL/GenBank/DDBJ databases">
        <authorList>
            <person name="Amaro Gonzalez C."/>
        </authorList>
    </citation>
    <scope>NUCLEOTIDE SEQUENCE</scope>
</reference>
<organism evidence="1">
    <name type="scientific">Anguilla anguilla</name>
    <name type="common">European freshwater eel</name>
    <name type="synonym">Muraena anguilla</name>
    <dbReference type="NCBI Taxonomy" id="7936"/>
    <lineage>
        <taxon>Eukaryota</taxon>
        <taxon>Metazoa</taxon>
        <taxon>Chordata</taxon>
        <taxon>Craniata</taxon>
        <taxon>Vertebrata</taxon>
        <taxon>Euteleostomi</taxon>
        <taxon>Actinopterygii</taxon>
        <taxon>Neopterygii</taxon>
        <taxon>Teleostei</taxon>
        <taxon>Anguilliformes</taxon>
        <taxon>Anguillidae</taxon>
        <taxon>Anguilla</taxon>
    </lineage>
</organism>
<name>A0A0E9R4Q6_ANGAN</name>
<dbReference type="AlphaFoldDB" id="A0A0E9R4Q6"/>
<sequence>MLINMGCSEISVFQCIRYKIVTINICVFSVCSRSSPQL</sequence>
<evidence type="ECO:0000313" key="1">
    <source>
        <dbReference type="EMBL" id="JAH23727.1"/>
    </source>
</evidence>
<proteinExistence type="predicted"/>
<dbReference type="EMBL" id="GBXM01084850">
    <property type="protein sequence ID" value="JAH23727.1"/>
    <property type="molecule type" value="Transcribed_RNA"/>
</dbReference>
<protein>
    <submittedName>
        <fullName evidence="1">Uncharacterized protein</fullName>
    </submittedName>
</protein>
<reference evidence="1" key="2">
    <citation type="journal article" date="2015" name="Fish Shellfish Immunol.">
        <title>Early steps in the European eel (Anguilla anguilla)-Vibrio vulnificus interaction in the gills: Role of the RtxA13 toxin.</title>
        <authorList>
            <person name="Callol A."/>
            <person name="Pajuelo D."/>
            <person name="Ebbesson L."/>
            <person name="Teles M."/>
            <person name="MacKenzie S."/>
            <person name="Amaro C."/>
        </authorList>
    </citation>
    <scope>NUCLEOTIDE SEQUENCE</scope>
</reference>